<organism evidence="2 3">
    <name type="scientific">Bionectria ochroleuca</name>
    <name type="common">Gliocladium roseum</name>
    <dbReference type="NCBI Taxonomy" id="29856"/>
    <lineage>
        <taxon>Eukaryota</taxon>
        <taxon>Fungi</taxon>
        <taxon>Dikarya</taxon>
        <taxon>Ascomycota</taxon>
        <taxon>Pezizomycotina</taxon>
        <taxon>Sordariomycetes</taxon>
        <taxon>Hypocreomycetidae</taxon>
        <taxon>Hypocreales</taxon>
        <taxon>Bionectriaceae</taxon>
        <taxon>Clonostachys</taxon>
    </lineage>
</organism>
<evidence type="ECO:0000259" key="1">
    <source>
        <dbReference type="PROSITE" id="PS50011"/>
    </source>
</evidence>
<protein>
    <recommendedName>
        <fullName evidence="1">Protein kinase domain-containing protein</fullName>
    </recommendedName>
</protein>
<dbReference type="SMART" id="SM00220">
    <property type="entry name" value="S_TKc"/>
    <property type="match status" value="1"/>
</dbReference>
<reference evidence="2 3" key="1">
    <citation type="submission" date="2019-06" db="EMBL/GenBank/DDBJ databases">
        <authorList>
            <person name="Broberg M."/>
        </authorList>
    </citation>
    <scope>NUCLEOTIDE SEQUENCE [LARGE SCALE GENOMIC DNA]</scope>
</reference>
<dbReference type="InterPro" id="IPR011009">
    <property type="entry name" value="Kinase-like_dom_sf"/>
</dbReference>
<dbReference type="EMBL" id="CABFNS010000936">
    <property type="protein sequence ID" value="VUC37146.1"/>
    <property type="molecule type" value="Genomic_DNA"/>
</dbReference>
<evidence type="ECO:0000313" key="2">
    <source>
        <dbReference type="EMBL" id="VUC37146.1"/>
    </source>
</evidence>
<proteinExistence type="predicted"/>
<dbReference type="PANTHER" id="PTHR44167:SF24">
    <property type="entry name" value="SERINE_THREONINE-PROTEIN KINASE CHK2"/>
    <property type="match status" value="1"/>
</dbReference>
<comment type="caution">
    <text evidence="2">The sequence shown here is derived from an EMBL/GenBank/DDBJ whole genome shotgun (WGS) entry which is preliminary data.</text>
</comment>
<dbReference type="Pfam" id="PF00069">
    <property type="entry name" value="Pkinase"/>
    <property type="match status" value="1"/>
</dbReference>
<dbReference type="InterPro" id="IPR008271">
    <property type="entry name" value="Ser/Thr_kinase_AS"/>
</dbReference>
<dbReference type="InterPro" id="IPR000719">
    <property type="entry name" value="Prot_kinase_dom"/>
</dbReference>
<dbReference type="Gene3D" id="1.10.510.10">
    <property type="entry name" value="Transferase(Phosphotransferase) domain 1"/>
    <property type="match status" value="1"/>
</dbReference>
<feature type="domain" description="Protein kinase" evidence="1">
    <location>
        <begin position="47"/>
        <end position="315"/>
    </location>
</feature>
<dbReference type="PROSITE" id="PS00108">
    <property type="entry name" value="PROTEIN_KINASE_ST"/>
    <property type="match status" value="1"/>
</dbReference>
<keyword evidence="3" id="KW-1185">Reference proteome</keyword>
<evidence type="ECO:0000313" key="3">
    <source>
        <dbReference type="Proteomes" id="UP000766486"/>
    </source>
</evidence>
<gene>
    <name evidence="2" type="ORF">CLO192961_LOCUS462912</name>
</gene>
<dbReference type="SUPFAM" id="SSF56112">
    <property type="entry name" value="Protein kinase-like (PK-like)"/>
    <property type="match status" value="1"/>
</dbReference>
<sequence>MSRRSLLPDLVRDSRIETSVSGSTTKHTFYEPGRTPEERQRCRIECWDREIVLGSGAYGTVYRERRQEDSGAVQKLRAVKEIRKVVGEQLDYTRELEAVIKFSHPRYGHCFVRAEGWFEIGDSIFIAMEYIELGDLQKYLVGALPEIEVRDIIKQILEGIGFMHDNGFIHRDLKPGNIMVVVKGPRWYVKIADFGISKRRKHDLATLDTLQRGTLGFAAPEVLDPVMQQEGKPASYTFAVDIWSLGSLAYYMLTNRLVFDNVGLTVRYAMGGDFPIGRLKDIRASEKSQSFIKQMLAPNPESRPTAISAAAHEWLATPLTLRPGSSARLPITESKEYKNVLSDFSAASGSWDTEESRSRLQKLPSNYQRPSVQTLISDSIHNPPYNPPSDDRVVLEDALEMPRTAIRVGTPKVEKEDVPQKTLLSLQKFRQTFIIH</sequence>
<name>A0ABY6V0B8_BIOOC</name>
<dbReference type="Proteomes" id="UP000766486">
    <property type="component" value="Unassembled WGS sequence"/>
</dbReference>
<accession>A0ABY6V0B8</accession>
<dbReference type="PROSITE" id="PS50011">
    <property type="entry name" value="PROTEIN_KINASE_DOM"/>
    <property type="match status" value="1"/>
</dbReference>
<dbReference type="PANTHER" id="PTHR44167">
    <property type="entry name" value="OVARIAN-SPECIFIC SERINE/THREONINE-PROTEIN KINASE LOK-RELATED"/>
    <property type="match status" value="1"/>
</dbReference>